<dbReference type="NCBIfam" id="TIGR00176">
    <property type="entry name" value="mobB"/>
    <property type="match status" value="1"/>
</dbReference>
<dbReference type="RefSeq" id="WP_231971786.1">
    <property type="nucleotide sequence ID" value="NZ_AP014936.1"/>
</dbReference>
<dbReference type="PANTHER" id="PTHR40072:SF1">
    <property type="entry name" value="MOLYBDOPTERIN-GUANINE DINUCLEOTIDE BIOSYNTHESIS ADAPTER PROTEIN"/>
    <property type="match status" value="1"/>
</dbReference>
<feature type="domain" description="Molybdopterin-guanine dinucleotide biosynthesis protein B (MobB)" evidence="1">
    <location>
        <begin position="9"/>
        <end position="143"/>
    </location>
</feature>
<dbReference type="InterPro" id="IPR004435">
    <property type="entry name" value="MobB_dom"/>
</dbReference>
<dbReference type="KEGG" id="sva:SVA_2353"/>
<dbReference type="FunFam" id="3.40.50.300:FF:000920">
    <property type="entry name" value="Molybdopterin-guanine dinucleotide biosynthesis protein B"/>
    <property type="match status" value="1"/>
</dbReference>
<accession>A0A1B4V5T1</accession>
<sequence>MLKNARVPVLGIAAWSGTGKTTLLVQVLDQLAAAGYAVGVIKHAHHSFDIDHPGKDSYELRKAGARQMLVASRARVALVRERANEQEPRLDELLAMLDQDALDFILVEGFKAERFPKIEIHRPGLGMPPLFPADSSVVAIATDGPLAVATTLPLLDLNRPRQITDFILTYLGRTSPGRVRRQV</sequence>
<dbReference type="Proteomes" id="UP000218899">
    <property type="component" value="Chromosome"/>
</dbReference>
<dbReference type="GO" id="GO:0005525">
    <property type="term" value="F:GTP binding"/>
    <property type="evidence" value="ECO:0007669"/>
    <property type="project" value="InterPro"/>
</dbReference>
<dbReference type="PANTHER" id="PTHR40072">
    <property type="entry name" value="MOLYBDOPTERIN-GUANINE DINUCLEOTIDE BIOSYNTHESIS ADAPTER PROTEIN-RELATED"/>
    <property type="match status" value="1"/>
</dbReference>
<dbReference type="GO" id="GO:0006777">
    <property type="term" value="P:Mo-molybdopterin cofactor biosynthetic process"/>
    <property type="evidence" value="ECO:0007669"/>
    <property type="project" value="InterPro"/>
</dbReference>
<dbReference type="InterPro" id="IPR027417">
    <property type="entry name" value="P-loop_NTPase"/>
</dbReference>
<evidence type="ECO:0000313" key="2">
    <source>
        <dbReference type="EMBL" id="BAU48903.1"/>
    </source>
</evidence>
<dbReference type="InterPro" id="IPR052539">
    <property type="entry name" value="MGD_biosynthesis_adapter"/>
</dbReference>
<evidence type="ECO:0000313" key="3">
    <source>
        <dbReference type="Proteomes" id="UP000218899"/>
    </source>
</evidence>
<proteinExistence type="predicted"/>
<evidence type="ECO:0000259" key="1">
    <source>
        <dbReference type="Pfam" id="PF03205"/>
    </source>
</evidence>
<dbReference type="AlphaFoldDB" id="A0A1B4V5T1"/>
<name>A0A1B4V5T1_9GAMM</name>
<reference evidence="2 3" key="1">
    <citation type="submission" date="2015-08" db="EMBL/GenBank/DDBJ databases">
        <title>Complete genome sequence of Sulfurifustis variabilis.</title>
        <authorList>
            <person name="Miura A."/>
            <person name="Kojima H."/>
            <person name="Fukui M."/>
        </authorList>
    </citation>
    <scope>NUCLEOTIDE SEQUENCE [LARGE SCALE GENOMIC DNA]</scope>
    <source>
        <strain evidence="3">skN76</strain>
    </source>
</reference>
<protein>
    <submittedName>
        <fullName evidence="2">Molybdopterin-guanine dinucleotide biosynthesis protein B</fullName>
    </submittedName>
</protein>
<dbReference type="CDD" id="cd03116">
    <property type="entry name" value="MobB"/>
    <property type="match status" value="1"/>
</dbReference>
<dbReference type="Gene3D" id="3.40.50.300">
    <property type="entry name" value="P-loop containing nucleotide triphosphate hydrolases"/>
    <property type="match status" value="1"/>
</dbReference>
<keyword evidence="3" id="KW-1185">Reference proteome</keyword>
<dbReference type="SUPFAM" id="SSF52540">
    <property type="entry name" value="P-loop containing nucleoside triphosphate hydrolases"/>
    <property type="match status" value="1"/>
</dbReference>
<organism evidence="2 3">
    <name type="scientific">Sulfurifustis variabilis</name>
    <dbReference type="NCBI Taxonomy" id="1675686"/>
    <lineage>
        <taxon>Bacteria</taxon>
        <taxon>Pseudomonadati</taxon>
        <taxon>Pseudomonadota</taxon>
        <taxon>Gammaproteobacteria</taxon>
        <taxon>Acidiferrobacterales</taxon>
        <taxon>Acidiferrobacteraceae</taxon>
        <taxon>Sulfurifustis</taxon>
    </lineage>
</organism>
<gene>
    <name evidence="2" type="ORF">SVA_2353</name>
</gene>
<dbReference type="EMBL" id="AP014936">
    <property type="protein sequence ID" value="BAU48903.1"/>
    <property type="molecule type" value="Genomic_DNA"/>
</dbReference>
<dbReference type="Pfam" id="PF03205">
    <property type="entry name" value="MobB"/>
    <property type="match status" value="1"/>
</dbReference>